<proteinExistence type="predicted"/>
<organism evidence="1 2">
    <name type="scientific">Ruminococcus callidus ATCC 27760</name>
    <dbReference type="NCBI Taxonomy" id="411473"/>
    <lineage>
        <taxon>Bacteria</taxon>
        <taxon>Bacillati</taxon>
        <taxon>Bacillota</taxon>
        <taxon>Clostridia</taxon>
        <taxon>Eubacteriales</taxon>
        <taxon>Oscillospiraceae</taxon>
        <taxon>Ruminococcus</taxon>
    </lineage>
</organism>
<dbReference type="HOGENOM" id="CLU_2791422_0_0_9"/>
<reference evidence="1 2" key="1">
    <citation type="submission" date="2013-07" db="EMBL/GenBank/DDBJ databases">
        <authorList>
            <person name="Weinstock G."/>
            <person name="Sodergren E."/>
            <person name="Wylie T."/>
            <person name="Fulton L."/>
            <person name="Fulton R."/>
            <person name="Fronick C."/>
            <person name="O'Laughlin M."/>
            <person name="Godfrey J."/>
            <person name="Miner T."/>
            <person name="Herter B."/>
            <person name="Appelbaum E."/>
            <person name="Cordes M."/>
            <person name="Lek S."/>
            <person name="Wollam A."/>
            <person name="Pepin K.H."/>
            <person name="Palsikar V.B."/>
            <person name="Mitreva M."/>
            <person name="Wilson R.K."/>
        </authorList>
    </citation>
    <scope>NUCLEOTIDE SEQUENCE [LARGE SCALE GENOMIC DNA]</scope>
    <source>
        <strain evidence="1 2">ATCC 27760</strain>
    </source>
</reference>
<dbReference type="AlphaFoldDB" id="U2LU39"/>
<sequence>MTNAAFWRIIKVKRGHTSRRSAPMLSYQEITVQVSSLGRLFPFIVVVMENIVHQCYNSNDQDTVLNQI</sequence>
<evidence type="ECO:0000313" key="1">
    <source>
        <dbReference type="EMBL" id="ERJ90633.1"/>
    </source>
</evidence>
<accession>U2LU39</accession>
<dbReference type="STRING" id="411473.RUMCAL_02799"/>
<keyword evidence="2" id="KW-1185">Reference proteome</keyword>
<comment type="caution">
    <text evidence="1">The sequence shown here is derived from an EMBL/GenBank/DDBJ whole genome shotgun (WGS) entry which is preliminary data.</text>
</comment>
<dbReference type="Proteomes" id="UP000016662">
    <property type="component" value="Unassembled WGS sequence"/>
</dbReference>
<gene>
    <name evidence="1" type="ORF">RUMCAL_02799</name>
</gene>
<name>U2LU39_9FIRM</name>
<protein>
    <submittedName>
        <fullName evidence="1">Uncharacterized protein</fullName>
    </submittedName>
</protein>
<dbReference type="EMBL" id="AWVF01000354">
    <property type="protein sequence ID" value="ERJ90633.1"/>
    <property type="molecule type" value="Genomic_DNA"/>
</dbReference>
<evidence type="ECO:0000313" key="2">
    <source>
        <dbReference type="Proteomes" id="UP000016662"/>
    </source>
</evidence>